<feature type="domain" description="Alpha/beta hydrolase fold-3" evidence="2">
    <location>
        <begin position="115"/>
        <end position="246"/>
    </location>
</feature>
<evidence type="ECO:0000313" key="3">
    <source>
        <dbReference type="EMBL" id="KFO31622.1"/>
    </source>
</evidence>
<dbReference type="InterPro" id="IPR050300">
    <property type="entry name" value="GDXG_lipolytic_enzyme"/>
</dbReference>
<name>A0A091DKK6_FUKDA</name>
<dbReference type="EMBL" id="KN122257">
    <property type="protein sequence ID" value="KFO31622.1"/>
    <property type="molecule type" value="Genomic_DNA"/>
</dbReference>
<dbReference type="eggNOG" id="KOG1515">
    <property type="taxonomic scope" value="Eukaryota"/>
</dbReference>
<accession>A0A091DKK6</accession>
<dbReference type="PANTHER" id="PTHR48081">
    <property type="entry name" value="AB HYDROLASE SUPERFAMILY PROTEIN C4A8.06C"/>
    <property type="match status" value="1"/>
</dbReference>
<gene>
    <name evidence="3" type="ORF">H920_07008</name>
</gene>
<sequence length="407" mass="45713">MMTVALTLLTGASAFLLGVGLWVMCSQFATVDIPSGIDQPLKLRIFSYIFQLLLTWGKIFEKLGLCHATEFVSFVHDLPPLKKHPGVVVTDLYCGTIPVKLYRPEGPSSTPQPGIVFYHGGGTILGSLKTHHDFCSHLCKKSGSVVLAVKYRKSPRYRHPVMTNDCVEATIHFLKSLDAHGVDPARVVLCGDSVGGGLATLICQIFVNRPDLPRIRAQILIYAALQNIHFQSPSYQQNSNIPLLTWNLAFYSWCCHMNISPSWKSAVERGAHLPPEAWEKYRKWLGPENIPERFKKRGYQSRPLEPLNEDAYLEAKMSMHWTCSPLITGDDIVSQLPEACIVSCEYDLICDHSLLYKKRLEDLGVPVTWHHIENGFHGALTNIEKGFFHFPSSVRILDMVVKFIKGL</sequence>
<dbReference type="InterPro" id="IPR013094">
    <property type="entry name" value="AB_hydrolase_3"/>
</dbReference>
<evidence type="ECO:0000313" key="4">
    <source>
        <dbReference type="Proteomes" id="UP000028990"/>
    </source>
</evidence>
<dbReference type="OrthoDB" id="408631at2759"/>
<reference evidence="3 4" key="1">
    <citation type="submission" date="2013-11" db="EMBL/GenBank/DDBJ databases">
        <title>The Damaraland mole rat (Fukomys damarensis) genome and evolution of African mole rats.</title>
        <authorList>
            <person name="Gladyshev V.N."/>
            <person name="Fang X."/>
        </authorList>
    </citation>
    <scope>NUCLEOTIDE SEQUENCE [LARGE SCALE GENOMIC DNA]</scope>
    <source>
        <tissue evidence="3">Liver</tissue>
    </source>
</reference>
<dbReference type="Gene3D" id="3.40.50.1820">
    <property type="entry name" value="alpha/beta hydrolase"/>
    <property type="match status" value="1"/>
</dbReference>
<proteinExistence type="predicted"/>
<dbReference type="GO" id="GO:0016787">
    <property type="term" value="F:hydrolase activity"/>
    <property type="evidence" value="ECO:0007669"/>
    <property type="project" value="UniProtKB-KW"/>
</dbReference>
<keyword evidence="4" id="KW-1185">Reference proteome</keyword>
<dbReference type="AlphaFoldDB" id="A0A091DKK6"/>
<dbReference type="SUPFAM" id="SSF53474">
    <property type="entry name" value="alpha/beta-Hydrolases"/>
    <property type="match status" value="1"/>
</dbReference>
<evidence type="ECO:0000256" key="1">
    <source>
        <dbReference type="ARBA" id="ARBA00022801"/>
    </source>
</evidence>
<organism evidence="3 4">
    <name type="scientific">Fukomys damarensis</name>
    <name type="common">Damaraland mole rat</name>
    <name type="synonym">Cryptomys damarensis</name>
    <dbReference type="NCBI Taxonomy" id="885580"/>
    <lineage>
        <taxon>Eukaryota</taxon>
        <taxon>Metazoa</taxon>
        <taxon>Chordata</taxon>
        <taxon>Craniata</taxon>
        <taxon>Vertebrata</taxon>
        <taxon>Euteleostomi</taxon>
        <taxon>Mammalia</taxon>
        <taxon>Eutheria</taxon>
        <taxon>Euarchontoglires</taxon>
        <taxon>Glires</taxon>
        <taxon>Rodentia</taxon>
        <taxon>Hystricomorpha</taxon>
        <taxon>Bathyergidae</taxon>
        <taxon>Fukomys</taxon>
    </lineage>
</organism>
<protein>
    <submittedName>
        <fullName evidence="3">Arylacetamide deacetylase-like 3</fullName>
    </submittedName>
</protein>
<keyword evidence="1" id="KW-0378">Hydrolase</keyword>
<feature type="domain" description="Alpha/beta hydrolase fold-3" evidence="2">
    <location>
        <begin position="309"/>
        <end position="379"/>
    </location>
</feature>
<dbReference type="Pfam" id="PF07859">
    <property type="entry name" value="Abhydrolase_3"/>
    <property type="match status" value="2"/>
</dbReference>
<evidence type="ECO:0000259" key="2">
    <source>
        <dbReference type="Pfam" id="PF07859"/>
    </source>
</evidence>
<dbReference type="STRING" id="885580.ENSFDAP00000019481"/>
<dbReference type="Proteomes" id="UP000028990">
    <property type="component" value="Unassembled WGS sequence"/>
</dbReference>
<dbReference type="InterPro" id="IPR029058">
    <property type="entry name" value="AB_hydrolase_fold"/>
</dbReference>
<dbReference type="PANTHER" id="PTHR48081:SF32">
    <property type="entry name" value="ALPHA_BETA HYDROLASE FOLD-3 DOMAIN-CONTAINING PROTEIN"/>
    <property type="match status" value="1"/>
</dbReference>